<organism evidence="1 2">
    <name type="scientific">Candidatus Pseudoramibacter fermentans</name>
    <dbReference type="NCBI Taxonomy" id="2594427"/>
    <lineage>
        <taxon>Bacteria</taxon>
        <taxon>Bacillati</taxon>
        <taxon>Bacillota</taxon>
        <taxon>Clostridia</taxon>
        <taxon>Eubacteriales</taxon>
        <taxon>Eubacteriaceae</taxon>
        <taxon>Pseudoramibacter</taxon>
    </lineage>
</organism>
<name>A0A6L5GSP2_9FIRM</name>
<comment type="caution">
    <text evidence="1">The sequence shown here is derived from an EMBL/GenBank/DDBJ whole genome shotgun (WGS) entry which is preliminary data.</text>
</comment>
<evidence type="ECO:0000313" key="2">
    <source>
        <dbReference type="Proteomes" id="UP000473648"/>
    </source>
</evidence>
<proteinExistence type="predicted"/>
<protein>
    <submittedName>
        <fullName evidence="1">TnpV protein</fullName>
    </submittedName>
</protein>
<reference evidence="1" key="1">
    <citation type="journal article" date="2020" name="Appl. Environ. Microbiol.">
        <title>Medium-Chain Fatty Acid Synthesis by 'Candidatus Weimeria bifida' gen. nov., sp. nov., and 'Candidatus Pseudoramibacter fermentans' sp. nov.</title>
        <authorList>
            <person name="Scarborough M.J."/>
            <person name="Myers K.S."/>
            <person name="Donohue T.J."/>
            <person name="Noguera D.R."/>
        </authorList>
    </citation>
    <scope>NUCLEOTIDE SEQUENCE</scope>
    <source>
        <strain evidence="1">EUB1.1</strain>
    </source>
</reference>
<dbReference type="Proteomes" id="UP000473648">
    <property type="component" value="Unassembled WGS sequence"/>
</dbReference>
<dbReference type="Pfam" id="PF14198">
    <property type="entry name" value="TnpV"/>
    <property type="match status" value="1"/>
</dbReference>
<keyword evidence="2" id="KW-1185">Reference proteome</keyword>
<evidence type="ECO:0000313" key="1">
    <source>
        <dbReference type="EMBL" id="MQM73193.1"/>
    </source>
</evidence>
<dbReference type="InterPro" id="IPR026989">
    <property type="entry name" value="TnpV"/>
</dbReference>
<sequence length="130" mass="15761">MRARRYRCRRCWFWQSGTYVRQGDYYLPCLSLPEEEQKPVGIWGQRHLRYLKQHRKILYTNLLTSGKLNSYLADIDEQAEEMFSRLVKQLAEKENVTEKLKAEKQMLWVQKMNNIRNRAMEVVNKNFICI</sequence>
<accession>A0A6L5GSP2</accession>
<dbReference type="AlphaFoldDB" id="A0A6L5GSP2"/>
<gene>
    <name evidence="1" type="ORF">FRC53_07275</name>
</gene>
<dbReference type="EMBL" id="VOGB01000005">
    <property type="protein sequence ID" value="MQM73193.1"/>
    <property type="molecule type" value="Genomic_DNA"/>
</dbReference>